<protein>
    <submittedName>
        <fullName evidence="2">Clathrin heavy chain 1-like</fullName>
    </submittedName>
</protein>
<dbReference type="KEGG" id="pmrn:116950224"/>
<organism evidence="1 2">
    <name type="scientific">Petromyzon marinus</name>
    <name type="common">Sea lamprey</name>
    <dbReference type="NCBI Taxonomy" id="7757"/>
    <lineage>
        <taxon>Eukaryota</taxon>
        <taxon>Metazoa</taxon>
        <taxon>Chordata</taxon>
        <taxon>Craniata</taxon>
        <taxon>Vertebrata</taxon>
        <taxon>Cyclostomata</taxon>
        <taxon>Hyperoartia</taxon>
        <taxon>Petromyzontiformes</taxon>
        <taxon>Petromyzontidae</taxon>
        <taxon>Petromyzon</taxon>
    </lineage>
</organism>
<dbReference type="GO" id="GO:0071439">
    <property type="term" value="C:clathrin complex"/>
    <property type="evidence" value="ECO:0007669"/>
    <property type="project" value="TreeGrafter"/>
</dbReference>
<dbReference type="Proteomes" id="UP001318040">
    <property type="component" value="Chromosome 38"/>
</dbReference>
<evidence type="ECO:0000313" key="1">
    <source>
        <dbReference type="Proteomes" id="UP001318040"/>
    </source>
</evidence>
<evidence type="ECO:0000313" key="2">
    <source>
        <dbReference type="RefSeq" id="XP_032823741.1"/>
    </source>
</evidence>
<dbReference type="InterPro" id="IPR016025">
    <property type="entry name" value="Clathrin_H-chain_N"/>
</dbReference>
<name>A0AAJ7TVG6_PETMA</name>
<dbReference type="AlphaFoldDB" id="A0AAJ7TVG6"/>
<dbReference type="GO" id="GO:0006898">
    <property type="term" value="P:receptor-mediated endocytosis"/>
    <property type="evidence" value="ECO:0007669"/>
    <property type="project" value="TreeGrafter"/>
</dbReference>
<proteinExistence type="predicted"/>
<dbReference type="PANTHER" id="PTHR10292:SF1">
    <property type="entry name" value="CLATHRIN HEAVY CHAIN"/>
    <property type="match status" value="1"/>
</dbReference>
<reference evidence="2" key="1">
    <citation type="submission" date="2025-08" db="UniProtKB">
        <authorList>
            <consortium name="RefSeq"/>
        </authorList>
    </citation>
    <scope>IDENTIFICATION</scope>
    <source>
        <tissue evidence="2">Sperm</tissue>
    </source>
</reference>
<sequence>MAGEPETSSPISVLQLVQLTELGIPSEQVSCARVSLGVDGTVCARHTDPGAPHRSRVSLVDPRRPAERRSWPVGHVDSAVANPGRPLVALRAGTVVQVFDVESKRLVSQCRVMQGVEFWVWLDRDTLCLVTDAAVLHWAVQREVEPEEVFSRHAKLRGAELVGYRGDPAGQWLALTGLYLDRTGCVQGLTQLYSRHTRLDQVIEAQAVALAELALSANPGPSVLLVAAQRRGAGHKGKVHVVELGPHRQGNSALTSHSDSLLFPLTEARDFPVSVQVLCRQGLVLVLSKYGLLFVADADTATVLCCQRIGTHTVFASVPDPRTHGILGVSRSGQVLSICVREEALLRCVPPHAPRSTVLRRLLDSRRDSARKITAV</sequence>
<dbReference type="GO" id="GO:0030130">
    <property type="term" value="C:clathrin coat of trans-Golgi network vesicle"/>
    <property type="evidence" value="ECO:0007669"/>
    <property type="project" value="InterPro"/>
</dbReference>
<dbReference type="GO" id="GO:0030132">
    <property type="term" value="C:clathrin coat of coated pit"/>
    <property type="evidence" value="ECO:0007669"/>
    <property type="project" value="InterPro"/>
</dbReference>
<dbReference type="GeneID" id="116950224"/>
<dbReference type="GO" id="GO:0005198">
    <property type="term" value="F:structural molecule activity"/>
    <property type="evidence" value="ECO:0007669"/>
    <property type="project" value="InterPro"/>
</dbReference>
<dbReference type="RefSeq" id="XP_032823741.1">
    <property type="nucleotide sequence ID" value="XM_032967850.1"/>
</dbReference>
<accession>A0AAJ7TVG6</accession>
<gene>
    <name evidence="2" type="primary">LOC116950224</name>
</gene>
<dbReference type="Gene3D" id="2.130.10.110">
    <property type="entry name" value="Clathrin heavy-chain terminal domain"/>
    <property type="match status" value="1"/>
</dbReference>
<keyword evidence="1" id="KW-1185">Reference proteome</keyword>
<dbReference type="GO" id="GO:0032051">
    <property type="term" value="F:clathrin light chain binding"/>
    <property type="evidence" value="ECO:0007669"/>
    <property type="project" value="TreeGrafter"/>
</dbReference>
<dbReference type="GO" id="GO:0006886">
    <property type="term" value="P:intracellular protein transport"/>
    <property type="evidence" value="ECO:0007669"/>
    <property type="project" value="InterPro"/>
</dbReference>
<dbReference type="PANTHER" id="PTHR10292">
    <property type="entry name" value="CLATHRIN HEAVY CHAIN RELATED"/>
    <property type="match status" value="1"/>
</dbReference>
<dbReference type="SUPFAM" id="SSF50989">
    <property type="entry name" value="Clathrin heavy-chain terminal domain"/>
    <property type="match status" value="1"/>
</dbReference>